<dbReference type="PROSITE" id="PS00237">
    <property type="entry name" value="G_PROTEIN_RECEP_F1_1"/>
    <property type="match status" value="1"/>
</dbReference>
<keyword evidence="2 11" id="KW-1003">Cell membrane</keyword>
<comment type="subcellular location">
    <subcellularLocation>
        <location evidence="1 11">Cell membrane</location>
        <topology evidence="1 11">Multi-pass membrane protein</topology>
    </subcellularLocation>
</comment>
<proteinExistence type="inferred from homology"/>
<evidence type="ECO:0000256" key="3">
    <source>
        <dbReference type="ARBA" id="ARBA00022692"/>
    </source>
</evidence>
<evidence type="ECO:0000256" key="2">
    <source>
        <dbReference type="ARBA" id="ARBA00022475"/>
    </source>
</evidence>
<keyword evidence="7 11" id="KW-0472">Membrane</keyword>
<evidence type="ECO:0000256" key="4">
    <source>
        <dbReference type="ARBA" id="ARBA00022725"/>
    </source>
</evidence>
<dbReference type="PRINTS" id="PR00245">
    <property type="entry name" value="OLFACTORYR"/>
</dbReference>
<dbReference type="FunFam" id="1.20.1070.10:FF:000268">
    <property type="entry name" value="Putative olfactory receptor 2I1"/>
    <property type="match status" value="1"/>
</dbReference>
<name>A0A6I8RDT8_XENTR</name>
<evidence type="ECO:0000256" key="8">
    <source>
        <dbReference type="ARBA" id="ARBA00023170"/>
    </source>
</evidence>
<dbReference type="InterPro" id="IPR000725">
    <property type="entry name" value="Olfact_rcpt"/>
</dbReference>
<dbReference type="GO" id="GO:0005886">
    <property type="term" value="C:plasma membrane"/>
    <property type="evidence" value="ECO:0007669"/>
    <property type="project" value="UniProtKB-SubCell"/>
</dbReference>
<dbReference type="InterPro" id="IPR050516">
    <property type="entry name" value="Olfactory_GPCR"/>
</dbReference>
<dbReference type="FunCoup" id="A0A6I8RDT8">
    <property type="interactions" value="317"/>
</dbReference>
<feature type="transmembrane region" description="Helical" evidence="11">
    <location>
        <begin position="114"/>
        <end position="133"/>
    </location>
</feature>
<dbReference type="CDD" id="cd13954">
    <property type="entry name" value="7tmA_OR"/>
    <property type="match status" value="1"/>
</dbReference>
<evidence type="ECO:0000256" key="1">
    <source>
        <dbReference type="ARBA" id="ARBA00004651"/>
    </source>
</evidence>
<keyword evidence="6 10" id="KW-0297">G-protein coupled receptor</keyword>
<protein>
    <recommendedName>
        <fullName evidence="11">Olfactory receptor</fullName>
    </recommendedName>
</protein>
<keyword evidence="3 10" id="KW-0812">Transmembrane</keyword>
<evidence type="ECO:0000256" key="11">
    <source>
        <dbReference type="RuleBase" id="RU363047"/>
    </source>
</evidence>
<reference evidence="13" key="1">
    <citation type="journal article" date="2010" name="Science">
        <title>The genome of the Western clawed frog Xenopus tropicalis.</title>
        <authorList>
            <person name="Hellsten U."/>
            <person name="Harland R.M."/>
            <person name="Gilchrist M.J."/>
            <person name="Hendrix D."/>
            <person name="Jurka J."/>
            <person name="Kapitonov V."/>
            <person name="Ovcharenko I."/>
            <person name="Putnam N.H."/>
            <person name="Shu S."/>
            <person name="Taher L."/>
            <person name="Blitz I.L."/>
            <person name="Blumberg B."/>
            <person name="Dichmann D.S."/>
            <person name="Dubchak I."/>
            <person name="Amaya E."/>
            <person name="Detter J.C."/>
            <person name="Fletcher R."/>
            <person name="Gerhard D.S."/>
            <person name="Goodstein D."/>
            <person name="Graves T."/>
            <person name="Grigoriev I.V."/>
            <person name="Grimwood J."/>
            <person name="Kawashima T."/>
            <person name="Lindquist E."/>
            <person name="Lucas S.M."/>
            <person name="Mead P.E."/>
            <person name="Mitros T."/>
            <person name="Ogino H."/>
            <person name="Ohta Y."/>
            <person name="Poliakov A.V."/>
            <person name="Pollet N."/>
            <person name="Robert J."/>
            <person name="Salamov A."/>
            <person name="Sater A.K."/>
            <person name="Schmutz J."/>
            <person name="Terry A."/>
            <person name="Vize P.D."/>
            <person name="Warren W.C."/>
            <person name="Wells D."/>
            <person name="Wills A."/>
            <person name="Wilson R.K."/>
            <person name="Zimmerman L.B."/>
            <person name="Zorn A.M."/>
            <person name="Grainger R."/>
            <person name="Grammer T."/>
            <person name="Khokha M.K."/>
            <person name="Richardson P.M."/>
            <person name="Rokhsar D.S."/>
        </authorList>
    </citation>
    <scope>NUCLEOTIDE SEQUENCE [LARGE SCALE GENOMIC DNA]</scope>
    <source>
        <strain evidence="13">Nigerian</strain>
    </source>
</reference>
<feature type="transmembrane region" description="Helical" evidence="11">
    <location>
        <begin position="210"/>
        <end position="229"/>
    </location>
</feature>
<feature type="domain" description="G-protein coupled receptors family 1 profile" evidence="12">
    <location>
        <begin position="54"/>
        <end position="303"/>
    </location>
</feature>
<dbReference type="Ensembl" id="ENSXETT00000068274">
    <property type="protein sequence ID" value="ENSXETP00000083691"/>
    <property type="gene ID" value="ENSXETG00000040725"/>
</dbReference>
<comment type="similarity">
    <text evidence="10">Belongs to the G-protein coupled receptor 1 family.</text>
</comment>
<dbReference type="GeneTree" id="ENSGT01150000286990"/>
<dbReference type="PROSITE" id="PS50262">
    <property type="entry name" value="G_PROTEIN_RECEP_F1_2"/>
    <property type="match status" value="1"/>
</dbReference>
<evidence type="ECO:0000313" key="13">
    <source>
        <dbReference type="Ensembl" id="ENSXETP00000083691"/>
    </source>
</evidence>
<dbReference type="PANTHER" id="PTHR26452">
    <property type="entry name" value="OLFACTORY RECEPTOR"/>
    <property type="match status" value="1"/>
</dbReference>
<keyword evidence="5 11" id="KW-1133">Transmembrane helix</keyword>
<dbReference type="InterPro" id="IPR000276">
    <property type="entry name" value="GPCR_Rhodpsn"/>
</dbReference>
<dbReference type="GO" id="GO:0004930">
    <property type="term" value="F:G protein-coupled receptor activity"/>
    <property type="evidence" value="ECO:0007669"/>
    <property type="project" value="UniProtKB-KW"/>
</dbReference>
<dbReference type="SUPFAM" id="SSF81321">
    <property type="entry name" value="Family A G protein-coupled receptor-like"/>
    <property type="match status" value="1"/>
</dbReference>
<dbReference type="PRINTS" id="PR00237">
    <property type="entry name" value="GPCRRHODOPSN"/>
</dbReference>
<feature type="transmembrane region" description="Helical" evidence="11">
    <location>
        <begin position="40"/>
        <end position="61"/>
    </location>
</feature>
<dbReference type="Bgee" id="ENSXETG00000040725">
    <property type="expression patterns" value="Expressed in gastrula and 1 other cell type or tissue"/>
</dbReference>
<evidence type="ECO:0000256" key="10">
    <source>
        <dbReference type="RuleBase" id="RU000688"/>
    </source>
</evidence>
<keyword evidence="11" id="KW-0716">Sensory transduction</keyword>
<feature type="transmembrane region" description="Helical" evidence="11">
    <location>
        <begin position="153"/>
        <end position="177"/>
    </location>
</feature>
<keyword evidence="4 11" id="KW-0552">Olfaction</keyword>
<dbReference type="Pfam" id="PF13853">
    <property type="entry name" value="7tm_4"/>
    <property type="match status" value="1"/>
</dbReference>
<evidence type="ECO:0000256" key="5">
    <source>
        <dbReference type="ARBA" id="ARBA00022989"/>
    </source>
</evidence>
<dbReference type="GO" id="GO:0004984">
    <property type="term" value="F:olfactory receptor activity"/>
    <property type="evidence" value="ECO:0007669"/>
    <property type="project" value="InterPro"/>
</dbReference>
<keyword evidence="9 10" id="KW-0807">Transducer</keyword>
<dbReference type="InParanoid" id="A0A6I8RDT8"/>
<evidence type="ECO:0000256" key="7">
    <source>
        <dbReference type="ARBA" id="ARBA00023136"/>
    </source>
</evidence>
<feature type="transmembrane region" description="Helical" evidence="11">
    <location>
        <begin position="73"/>
        <end position="94"/>
    </location>
</feature>
<evidence type="ECO:0000256" key="9">
    <source>
        <dbReference type="ARBA" id="ARBA00023224"/>
    </source>
</evidence>
<evidence type="ECO:0000256" key="6">
    <source>
        <dbReference type="ARBA" id="ARBA00023040"/>
    </source>
</evidence>
<dbReference type="Gene3D" id="1.20.1070.10">
    <property type="entry name" value="Rhodopsin 7-helix transmembrane proteins"/>
    <property type="match status" value="1"/>
</dbReference>
<evidence type="ECO:0000259" key="12">
    <source>
        <dbReference type="PROSITE" id="PS50262"/>
    </source>
</evidence>
<dbReference type="InterPro" id="IPR017452">
    <property type="entry name" value="GPCR_Rhodpsn_7TM"/>
</dbReference>
<feature type="transmembrane region" description="Helical" evidence="11">
    <location>
        <begin position="250"/>
        <end position="274"/>
    </location>
</feature>
<organism evidence="13">
    <name type="scientific">Xenopus tropicalis</name>
    <name type="common">Western clawed frog</name>
    <name type="synonym">Silurana tropicalis</name>
    <dbReference type="NCBI Taxonomy" id="8364"/>
    <lineage>
        <taxon>Eukaryota</taxon>
        <taxon>Metazoa</taxon>
        <taxon>Chordata</taxon>
        <taxon>Craniata</taxon>
        <taxon>Vertebrata</taxon>
        <taxon>Euteleostomi</taxon>
        <taxon>Amphibia</taxon>
        <taxon>Batrachia</taxon>
        <taxon>Anura</taxon>
        <taxon>Pipoidea</taxon>
        <taxon>Pipidae</taxon>
        <taxon>Xenopodinae</taxon>
        <taxon>Xenopus</taxon>
        <taxon>Silurana</taxon>
    </lineage>
</organism>
<sequence length="336" mass="38424">MTPCLQQLEGQITMNEKNRTWVDNFIIKGITDIPELQTPIFVLVLLIYLTIIVGNSVILSLICVNPRLHNPMYFFLSNLSVLDICYTTVTMHVVLLSYVSGKKSISFSGCIAQMYFYVSFLCCEFLLLTAMSYDRFIAICNPLRYLIIMSHKICVILIFACWLLGFLFVIPVIFVIFDILCFQSNEINHFFCDLLALMKLFCSNASSMEHLIYIESVFIGFVPFSLTVLSYVRIIRAILKVQSTGGRLKAFYTCSSHLTVVLLLYVTIFCLYMRPTPTFTLDSDKLISLLYTTLTPMLNPIIYSLKNKDVKAAFRQLVKNKSATVKFRKSINCVAR</sequence>
<reference evidence="13" key="2">
    <citation type="submission" date="2020-05" db="UniProtKB">
        <authorList>
            <consortium name="Ensembl"/>
        </authorList>
    </citation>
    <scope>IDENTIFICATION</scope>
</reference>
<dbReference type="AlphaFoldDB" id="A0A6I8RDT8"/>
<feature type="transmembrane region" description="Helical" evidence="11">
    <location>
        <begin position="286"/>
        <end position="305"/>
    </location>
</feature>
<accession>A0A6I8RDT8</accession>
<keyword evidence="8 10" id="KW-0675">Receptor</keyword>